<dbReference type="Proteomes" id="UP000606974">
    <property type="component" value="Unassembled WGS sequence"/>
</dbReference>
<organism evidence="2 3">
    <name type="scientific">Endocarpon pusillum</name>
    <dbReference type="NCBI Taxonomy" id="364733"/>
    <lineage>
        <taxon>Eukaryota</taxon>
        <taxon>Fungi</taxon>
        <taxon>Dikarya</taxon>
        <taxon>Ascomycota</taxon>
        <taxon>Pezizomycotina</taxon>
        <taxon>Eurotiomycetes</taxon>
        <taxon>Chaetothyriomycetidae</taxon>
        <taxon>Verrucariales</taxon>
        <taxon>Verrucariaceae</taxon>
        <taxon>Endocarpon</taxon>
    </lineage>
</organism>
<dbReference type="EMBL" id="JAACFV010000119">
    <property type="protein sequence ID" value="KAF7505065.1"/>
    <property type="molecule type" value="Genomic_DNA"/>
</dbReference>
<gene>
    <name evidence="2" type="ORF">GJ744_001284</name>
</gene>
<comment type="caution">
    <text evidence="2">The sequence shown here is derived from an EMBL/GenBank/DDBJ whole genome shotgun (WGS) entry which is preliminary data.</text>
</comment>
<protein>
    <submittedName>
        <fullName evidence="2">Uncharacterized protein</fullName>
    </submittedName>
</protein>
<proteinExistence type="predicted"/>
<evidence type="ECO:0000313" key="3">
    <source>
        <dbReference type="Proteomes" id="UP000606974"/>
    </source>
</evidence>
<dbReference type="AlphaFoldDB" id="A0A8H7A9G9"/>
<feature type="region of interest" description="Disordered" evidence="1">
    <location>
        <begin position="1"/>
        <end position="26"/>
    </location>
</feature>
<reference evidence="2" key="1">
    <citation type="submission" date="2020-02" db="EMBL/GenBank/DDBJ databases">
        <authorList>
            <person name="Palmer J.M."/>
        </authorList>
    </citation>
    <scope>NUCLEOTIDE SEQUENCE</scope>
    <source>
        <strain evidence="2">EPUS1.4</strain>
        <tissue evidence="2">Thallus</tissue>
    </source>
</reference>
<name>A0A8H7A9G9_9EURO</name>
<keyword evidence="3" id="KW-1185">Reference proteome</keyword>
<sequence length="184" mass="20439">MNTLQPSENRLPEGDTSSSTGTMPSNLNYDPGFQYDISANSYVWPENFFTDQTFPLLDMPAGGTEFHLNSDPIGKPTSLPSDRAVPQACSCATAEYVLDLQTRIVSLEKGLSSRLSGLEAKFEDLAKQTATTKARIDRNMTNVWNWSVETKERIDKLISRNPGARRSRQRQLARGESDSESCTP</sequence>
<evidence type="ECO:0000313" key="2">
    <source>
        <dbReference type="EMBL" id="KAF7505065.1"/>
    </source>
</evidence>
<feature type="compositionally biased region" description="Polar residues" evidence="1">
    <location>
        <begin position="15"/>
        <end position="26"/>
    </location>
</feature>
<accession>A0A8H7A9G9</accession>
<feature type="region of interest" description="Disordered" evidence="1">
    <location>
        <begin position="162"/>
        <end position="184"/>
    </location>
</feature>
<evidence type="ECO:0000256" key="1">
    <source>
        <dbReference type="SAM" id="MobiDB-lite"/>
    </source>
</evidence>